<evidence type="ECO:0000313" key="2">
    <source>
        <dbReference type="EMBL" id="KAJ8403668.1"/>
    </source>
</evidence>
<proteinExistence type="predicted"/>
<accession>A0AAD7SJY4</accession>
<protein>
    <submittedName>
        <fullName evidence="2">Uncharacterized protein</fullName>
    </submittedName>
</protein>
<feature type="compositionally biased region" description="Polar residues" evidence="1">
    <location>
        <begin position="1"/>
        <end position="11"/>
    </location>
</feature>
<dbReference type="Proteomes" id="UP001221898">
    <property type="component" value="Unassembled WGS sequence"/>
</dbReference>
<dbReference type="AlphaFoldDB" id="A0AAD7SJY4"/>
<name>A0AAD7SJY4_9TELE</name>
<feature type="region of interest" description="Disordered" evidence="1">
    <location>
        <begin position="1"/>
        <end position="20"/>
    </location>
</feature>
<reference evidence="2" key="1">
    <citation type="journal article" date="2023" name="Science">
        <title>Genome structures resolve the early diversification of teleost fishes.</title>
        <authorList>
            <person name="Parey E."/>
            <person name="Louis A."/>
            <person name="Montfort J."/>
            <person name="Bouchez O."/>
            <person name="Roques C."/>
            <person name="Iampietro C."/>
            <person name="Lluch J."/>
            <person name="Castinel A."/>
            <person name="Donnadieu C."/>
            <person name="Desvignes T."/>
            <person name="Floi Bucao C."/>
            <person name="Jouanno E."/>
            <person name="Wen M."/>
            <person name="Mejri S."/>
            <person name="Dirks R."/>
            <person name="Jansen H."/>
            <person name="Henkel C."/>
            <person name="Chen W.J."/>
            <person name="Zahm M."/>
            <person name="Cabau C."/>
            <person name="Klopp C."/>
            <person name="Thompson A.W."/>
            <person name="Robinson-Rechavi M."/>
            <person name="Braasch I."/>
            <person name="Lecointre G."/>
            <person name="Bobe J."/>
            <person name="Postlethwait J.H."/>
            <person name="Berthelot C."/>
            <person name="Roest Crollius H."/>
            <person name="Guiguen Y."/>
        </authorList>
    </citation>
    <scope>NUCLEOTIDE SEQUENCE</scope>
    <source>
        <strain evidence="2">NC1722</strain>
    </source>
</reference>
<sequence length="148" mass="16383">MQSGRPLQDTNIRLPPFGGTLPAETRRQARVQSQYEASAIAHDSFSLMEVQEGGCGIHEGYRSSARRWLAQSQNSDMEASSECVTLEATSVPRRDGGLKPHVGCCGPEKAWGLWARGWRAQHGSPQPMEAKVTRNKDIMATRKTKMED</sequence>
<evidence type="ECO:0000256" key="1">
    <source>
        <dbReference type="SAM" id="MobiDB-lite"/>
    </source>
</evidence>
<gene>
    <name evidence="2" type="ORF">AAFF_G00349940</name>
</gene>
<comment type="caution">
    <text evidence="2">The sequence shown here is derived from an EMBL/GenBank/DDBJ whole genome shotgun (WGS) entry which is preliminary data.</text>
</comment>
<evidence type="ECO:0000313" key="3">
    <source>
        <dbReference type="Proteomes" id="UP001221898"/>
    </source>
</evidence>
<keyword evidence="3" id="KW-1185">Reference proteome</keyword>
<dbReference type="EMBL" id="JAINUG010000057">
    <property type="protein sequence ID" value="KAJ8403668.1"/>
    <property type="molecule type" value="Genomic_DNA"/>
</dbReference>
<organism evidence="2 3">
    <name type="scientific">Aldrovandia affinis</name>
    <dbReference type="NCBI Taxonomy" id="143900"/>
    <lineage>
        <taxon>Eukaryota</taxon>
        <taxon>Metazoa</taxon>
        <taxon>Chordata</taxon>
        <taxon>Craniata</taxon>
        <taxon>Vertebrata</taxon>
        <taxon>Euteleostomi</taxon>
        <taxon>Actinopterygii</taxon>
        <taxon>Neopterygii</taxon>
        <taxon>Teleostei</taxon>
        <taxon>Notacanthiformes</taxon>
        <taxon>Halosauridae</taxon>
        <taxon>Aldrovandia</taxon>
    </lineage>
</organism>